<keyword evidence="2" id="KW-1133">Transmembrane helix</keyword>
<dbReference type="InterPro" id="IPR045584">
    <property type="entry name" value="Pilin-like"/>
</dbReference>
<dbReference type="EMBL" id="VSSQ01000563">
    <property type="protein sequence ID" value="MPL97583.1"/>
    <property type="molecule type" value="Genomic_DNA"/>
</dbReference>
<dbReference type="Gene3D" id="3.30.700.10">
    <property type="entry name" value="Glycoprotein, Type 4 Pilin"/>
    <property type="match status" value="1"/>
</dbReference>
<protein>
    <recommendedName>
        <fullName evidence="4">Fimbrial protein</fullName>
    </recommendedName>
</protein>
<sequence length="140" mass="15250">MIKNTNNKKKKKGFTLIELIIVIAIIAILAALAIPKFGEVRKDAALKSDVANAKTIANAATTLLTEDKLDKTKTSYDVDDKTETEAETNPIETYLQNSPKPKSKGYTKYVVTINKETVSVTMTDGTNTVNLFPVAATDVK</sequence>
<reference evidence="3" key="1">
    <citation type="submission" date="2019-08" db="EMBL/GenBank/DDBJ databases">
        <authorList>
            <person name="Kucharzyk K."/>
            <person name="Murdoch R.W."/>
            <person name="Higgins S."/>
            <person name="Loffler F."/>
        </authorList>
    </citation>
    <scope>NUCLEOTIDE SEQUENCE</scope>
</reference>
<proteinExistence type="predicted"/>
<feature type="transmembrane region" description="Helical" evidence="2">
    <location>
        <begin position="12"/>
        <end position="34"/>
    </location>
</feature>
<dbReference type="PROSITE" id="PS00409">
    <property type="entry name" value="PROKAR_NTER_METHYL"/>
    <property type="match status" value="1"/>
</dbReference>
<dbReference type="NCBIfam" id="TIGR02532">
    <property type="entry name" value="IV_pilin_GFxxxE"/>
    <property type="match status" value="1"/>
</dbReference>
<evidence type="ECO:0000313" key="3">
    <source>
        <dbReference type="EMBL" id="MPL97583.1"/>
    </source>
</evidence>
<evidence type="ECO:0008006" key="4">
    <source>
        <dbReference type="Google" id="ProtNLM"/>
    </source>
</evidence>
<feature type="compositionally biased region" description="Polar residues" evidence="1">
    <location>
        <begin position="90"/>
        <end position="100"/>
    </location>
</feature>
<evidence type="ECO:0000256" key="2">
    <source>
        <dbReference type="SAM" id="Phobius"/>
    </source>
</evidence>
<organism evidence="3">
    <name type="scientific">bioreactor metagenome</name>
    <dbReference type="NCBI Taxonomy" id="1076179"/>
    <lineage>
        <taxon>unclassified sequences</taxon>
        <taxon>metagenomes</taxon>
        <taxon>ecological metagenomes</taxon>
    </lineage>
</organism>
<accession>A0A644W591</accession>
<dbReference type="PANTHER" id="PTHR30093">
    <property type="entry name" value="GENERAL SECRETION PATHWAY PROTEIN G"/>
    <property type="match status" value="1"/>
</dbReference>
<comment type="caution">
    <text evidence="3">The sequence shown here is derived from an EMBL/GenBank/DDBJ whole genome shotgun (WGS) entry which is preliminary data.</text>
</comment>
<keyword evidence="2" id="KW-0812">Transmembrane</keyword>
<feature type="region of interest" description="Disordered" evidence="1">
    <location>
        <begin position="74"/>
        <end position="102"/>
    </location>
</feature>
<evidence type="ECO:0000256" key="1">
    <source>
        <dbReference type="SAM" id="MobiDB-lite"/>
    </source>
</evidence>
<keyword evidence="2" id="KW-0472">Membrane</keyword>
<gene>
    <name evidence="3" type="ORF">SDC9_43775</name>
</gene>
<dbReference type="AlphaFoldDB" id="A0A644W591"/>
<dbReference type="InterPro" id="IPR012902">
    <property type="entry name" value="N_methyl_site"/>
</dbReference>
<dbReference type="Pfam" id="PF07963">
    <property type="entry name" value="N_methyl"/>
    <property type="match status" value="1"/>
</dbReference>
<name>A0A644W591_9ZZZZ</name>
<feature type="compositionally biased region" description="Basic and acidic residues" evidence="1">
    <location>
        <begin position="74"/>
        <end position="84"/>
    </location>
</feature>
<dbReference type="SUPFAM" id="SSF54523">
    <property type="entry name" value="Pili subunits"/>
    <property type="match status" value="1"/>
</dbReference>